<dbReference type="GO" id="GO:0032259">
    <property type="term" value="P:methylation"/>
    <property type="evidence" value="ECO:0007669"/>
    <property type="project" value="UniProtKB-KW"/>
</dbReference>
<dbReference type="GO" id="GO:0008170">
    <property type="term" value="F:N-methyltransferase activity"/>
    <property type="evidence" value="ECO:0007669"/>
    <property type="project" value="InterPro"/>
</dbReference>
<keyword evidence="2 5" id="KW-0808">Transferase</keyword>
<accession>A0A841EA20</accession>
<dbReference type="Proteomes" id="UP000578077">
    <property type="component" value="Unassembled WGS sequence"/>
</dbReference>
<comment type="similarity">
    <text evidence="3">Belongs to the N(4)/N(6)-methyltransferase family.</text>
</comment>
<feature type="domain" description="DNA methylase N-4/N-6" evidence="4">
    <location>
        <begin position="154"/>
        <end position="224"/>
    </location>
</feature>
<dbReference type="PRINTS" id="PR00508">
    <property type="entry name" value="S21N4MTFRASE"/>
</dbReference>
<dbReference type="AlphaFoldDB" id="A0A841EA20"/>
<reference evidence="5 6" key="1">
    <citation type="submission" date="2020-08" db="EMBL/GenBank/DDBJ databases">
        <title>Sequencing the genomes of 1000 actinobacteria strains.</title>
        <authorList>
            <person name="Klenk H.-P."/>
        </authorList>
    </citation>
    <scope>NUCLEOTIDE SEQUENCE [LARGE SCALE GENOMIC DNA]</scope>
    <source>
        <strain evidence="5 6">DSM 44593</strain>
    </source>
</reference>
<dbReference type="InterPro" id="IPR029063">
    <property type="entry name" value="SAM-dependent_MTases_sf"/>
</dbReference>
<sequence length="239" mass="25965">MPTLHQSDLATVVRADATDPHIIDAAPVADLLATDPPYGVRWQSGHRAQAWPELLGDDGTLDVPAVLAAWTRRRLREKRHVYVFGYRPDQLAGPLRLGGTVELIWDKRHVGLGNLSLPWGPEHEVFTFGVYCPSKVGRAQGGGRLAARLRQGSVITTPRKSSTRHPTEKPIALMVQLVESSTTRGELVLDPFAGSGSTGVAAILAGRRAYLVEAEETYARTAVERIQRAEAIARQIAAA</sequence>
<evidence type="ECO:0000256" key="1">
    <source>
        <dbReference type="ARBA" id="ARBA00022603"/>
    </source>
</evidence>
<dbReference type="InterPro" id="IPR002941">
    <property type="entry name" value="DNA_methylase_N4/N6"/>
</dbReference>
<dbReference type="PANTHER" id="PTHR13370">
    <property type="entry name" value="RNA METHYLASE-RELATED"/>
    <property type="match status" value="1"/>
</dbReference>
<dbReference type="EMBL" id="JACHLY010000001">
    <property type="protein sequence ID" value="MBB6000867.1"/>
    <property type="molecule type" value="Genomic_DNA"/>
</dbReference>
<dbReference type="EC" id="2.1.1.-" evidence="3"/>
<comment type="caution">
    <text evidence="5">The sequence shown here is derived from an EMBL/GenBank/DDBJ whole genome shotgun (WGS) entry which is preliminary data.</text>
</comment>
<organism evidence="5 6">
    <name type="scientific">Streptomonospora salina</name>
    <dbReference type="NCBI Taxonomy" id="104205"/>
    <lineage>
        <taxon>Bacteria</taxon>
        <taxon>Bacillati</taxon>
        <taxon>Actinomycetota</taxon>
        <taxon>Actinomycetes</taxon>
        <taxon>Streptosporangiales</taxon>
        <taxon>Nocardiopsidaceae</taxon>
        <taxon>Streptomonospora</taxon>
    </lineage>
</organism>
<dbReference type="Gene3D" id="3.40.50.150">
    <property type="entry name" value="Vaccinia Virus protein VP39"/>
    <property type="match status" value="1"/>
</dbReference>
<evidence type="ECO:0000259" key="4">
    <source>
        <dbReference type="Pfam" id="PF01555"/>
    </source>
</evidence>
<keyword evidence="6" id="KW-1185">Reference proteome</keyword>
<evidence type="ECO:0000256" key="3">
    <source>
        <dbReference type="RuleBase" id="RU362026"/>
    </source>
</evidence>
<dbReference type="GO" id="GO:0009007">
    <property type="term" value="F:site-specific DNA-methyltransferase (adenine-specific) activity"/>
    <property type="evidence" value="ECO:0007669"/>
    <property type="project" value="TreeGrafter"/>
</dbReference>
<proteinExistence type="inferred from homology"/>
<protein>
    <recommendedName>
        <fullName evidence="3">Methyltransferase</fullName>
        <ecNumber evidence="3">2.1.1.-</ecNumber>
    </recommendedName>
</protein>
<dbReference type="InterPro" id="IPR001091">
    <property type="entry name" value="RM_Methyltransferase"/>
</dbReference>
<dbReference type="GO" id="GO:0005737">
    <property type="term" value="C:cytoplasm"/>
    <property type="evidence" value="ECO:0007669"/>
    <property type="project" value="TreeGrafter"/>
</dbReference>
<dbReference type="PANTHER" id="PTHR13370:SF3">
    <property type="entry name" value="TRNA (GUANINE(10)-N2)-METHYLTRANSFERASE HOMOLOG"/>
    <property type="match status" value="1"/>
</dbReference>
<evidence type="ECO:0000313" key="5">
    <source>
        <dbReference type="EMBL" id="MBB6000867.1"/>
    </source>
</evidence>
<dbReference type="SUPFAM" id="SSF53335">
    <property type="entry name" value="S-adenosyl-L-methionine-dependent methyltransferases"/>
    <property type="match status" value="1"/>
</dbReference>
<dbReference type="Pfam" id="PF01555">
    <property type="entry name" value="N6_N4_Mtase"/>
    <property type="match status" value="1"/>
</dbReference>
<gene>
    <name evidence="5" type="ORF">HNR25_004618</name>
</gene>
<dbReference type="GO" id="GO:0003677">
    <property type="term" value="F:DNA binding"/>
    <property type="evidence" value="ECO:0007669"/>
    <property type="project" value="InterPro"/>
</dbReference>
<keyword evidence="1 5" id="KW-0489">Methyltransferase</keyword>
<dbReference type="RefSeq" id="WP_184638591.1">
    <property type="nucleotide sequence ID" value="NZ_BAABKT010000035.1"/>
</dbReference>
<evidence type="ECO:0000313" key="6">
    <source>
        <dbReference type="Proteomes" id="UP000578077"/>
    </source>
</evidence>
<evidence type="ECO:0000256" key="2">
    <source>
        <dbReference type="ARBA" id="ARBA00022679"/>
    </source>
</evidence>
<name>A0A841EA20_9ACTN</name>